<reference evidence="1" key="2">
    <citation type="submission" date="2025-09" db="UniProtKB">
        <authorList>
            <consortium name="EnsemblPlants"/>
        </authorList>
    </citation>
    <scope>IDENTIFICATION</scope>
</reference>
<evidence type="ECO:0000313" key="2">
    <source>
        <dbReference type="Proteomes" id="UP001732700"/>
    </source>
</evidence>
<dbReference type="Proteomes" id="UP001732700">
    <property type="component" value="Chromosome 7D"/>
</dbReference>
<dbReference type="EnsemblPlants" id="AVESA.00010b.r2.7DG1350130.1">
    <property type="protein sequence ID" value="AVESA.00010b.r2.7DG1350130.1.CDS"/>
    <property type="gene ID" value="AVESA.00010b.r2.7DG1350130"/>
</dbReference>
<keyword evidence="2" id="KW-1185">Reference proteome</keyword>
<name>A0ACD6ABX1_AVESA</name>
<protein>
    <submittedName>
        <fullName evidence="1">Uncharacterized protein</fullName>
    </submittedName>
</protein>
<proteinExistence type="predicted"/>
<sequence>MSPPAYLSLTPETSREVLTGFGGVNYACGGSGILDKTGNKTNSLTMTQQVEFFAETKSKMTEYAGSKGSVAIDTLLSKSLFLISTGGNDMFEFIPKPSLVTFFYAQLLTSYTKHVQTLYNLGARRFGIINVPCIGCVPVIRAMSPTGGCVGLANALAEGFNYLLSVRMASLAADPKWSEMTYSIGSSYNLVTNFTADPEAAGFREVASACCGDGRFGVERWCQANSTVCENRDDYLFWDGAHSSQATANKGAAIIFAAPVELGFAAPINFNQLVSSTHSFDKFSSS</sequence>
<reference evidence="1" key="1">
    <citation type="submission" date="2021-05" db="EMBL/GenBank/DDBJ databases">
        <authorList>
            <person name="Scholz U."/>
            <person name="Mascher M."/>
            <person name="Fiebig A."/>
        </authorList>
    </citation>
    <scope>NUCLEOTIDE SEQUENCE [LARGE SCALE GENOMIC DNA]</scope>
</reference>
<evidence type="ECO:0000313" key="1">
    <source>
        <dbReference type="EnsemblPlants" id="AVESA.00010b.r2.7DG1350130.1.CDS"/>
    </source>
</evidence>
<organism evidence="1 2">
    <name type="scientific">Avena sativa</name>
    <name type="common">Oat</name>
    <dbReference type="NCBI Taxonomy" id="4498"/>
    <lineage>
        <taxon>Eukaryota</taxon>
        <taxon>Viridiplantae</taxon>
        <taxon>Streptophyta</taxon>
        <taxon>Embryophyta</taxon>
        <taxon>Tracheophyta</taxon>
        <taxon>Spermatophyta</taxon>
        <taxon>Magnoliopsida</taxon>
        <taxon>Liliopsida</taxon>
        <taxon>Poales</taxon>
        <taxon>Poaceae</taxon>
        <taxon>BOP clade</taxon>
        <taxon>Pooideae</taxon>
        <taxon>Poodae</taxon>
        <taxon>Poeae</taxon>
        <taxon>Poeae Chloroplast Group 1 (Aveneae type)</taxon>
        <taxon>Aveninae</taxon>
        <taxon>Avena</taxon>
    </lineage>
</organism>
<accession>A0ACD6ABX1</accession>